<dbReference type="RefSeq" id="WP_214385596.1">
    <property type="nucleotide sequence ID" value="NZ_JAFLWW010000001.1"/>
</dbReference>
<accession>A0A9X1A745</accession>
<sequence>MTSRMYHTLLARDGRNAPWKIEFGDYSRATVEAERRYYRDQGYKAASLKIITTGDTQAEINAAVDKLNAGE</sequence>
<gene>
    <name evidence="1" type="ORF">J1C56_02260</name>
</gene>
<name>A0A9X1A745_9HYPH</name>
<evidence type="ECO:0000313" key="2">
    <source>
        <dbReference type="Proteomes" id="UP001138921"/>
    </source>
</evidence>
<dbReference type="EMBL" id="JAFLWW010000001">
    <property type="protein sequence ID" value="MBT1154408.1"/>
    <property type="molecule type" value="Genomic_DNA"/>
</dbReference>
<protein>
    <submittedName>
        <fullName evidence="1">Uncharacterized protein</fullName>
    </submittedName>
</protein>
<keyword evidence="2" id="KW-1185">Reference proteome</keyword>
<evidence type="ECO:0000313" key="1">
    <source>
        <dbReference type="EMBL" id="MBT1154408.1"/>
    </source>
</evidence>
<reference evidence="1" key="2">
    <citation type="submission" date="2021-03" db="EMBL/GenBank/DDBJ databases">
        <authorList>
            <person name="Artuso I."/>
            <person name="Turrini P."/>
            <person name="Pirolo M."/>
            <person name="Lugli G.A."/>
            <person name="Ventura M."/>
            <person name="Visca P."/>
        </authorList>
    </citation>
    <scope>NUCLEOTIDE SEQUENCE</scope>
    <source>
        <strain evidence="1">LMG 26462</strain>
    </source>
</reference>
<dbReference type="Proteomes" id="UP001138921">
    <property type="component" value="Unassembled WGS sequence"/>
</dbReference>
<dbReference type="AlphaFoldDB" id="A0A9X1A745"/>
<comment type="caution">
    <text evidence="1">The sequence shown here is derived from an EMBL/GenBank/DDBJ whole genome shotgun (WGS) entry which is preliminary data.</text>
</comment>
<proteinExistence type="predicted"/>
<organism evidence="1 2">
    <name type="scientific">Aminobacter anthyllidis</name>
    <dbReference type="NCBI Taxonomy" id="1035067"/>
    <lineage>
        <taxon>Bacteria</taxon>
        <taxon>Pseudomonadati</taxon>
        <taxon>Pseudomonadota</taxon>
        <taxon>Alphaproteobacteria</taxon>
        <taxon>Hyphomicrobiales</taxon>
        <taxon>Phyllobacteriaceae</taxon>
        <taxon>Aminobacter</taxon>
    </lineage>
</organism>
<reference evidence="1" key="1">
    <citation type="journal article" date="2021" name="Microorganisms">
        <title>Phylogenomic Reconstruction and Metabolic Potential of the Genus Aminobacter.</title>
        <authorList>
            <person name="Artuso I."/>
            <person name="Turrini P."/>
            <person name="Pirolo M."/>
            <person name="Lugli G.A."/>
            <person name="Ventura M."/>
            <person name="Visca P."/>
        </authorList>
    </citation>
    <scope>NUCLEOTIDE SEQUENCE</scope>
    <source>
        <strain evidence="1">LMG 26462</strain>
    </source>
</reference>